<evidence type="ECO:0000313" key="1">
    <source>
        <dbReference type="EMBL" id="CCG06969.1"/>
    </source>
</evidence>
<proteinExistence type="predicted"/>
<evidence type="ECO:0000313" key="2">
    <source>
        <dbReference type="Proteomes" id="UP000033220"/>
    </source>
</evidence>
<dbReference type="KEGG" id="rpm:RSPPHO_00343"/>
<dbReference type="EMBL" id="HE663493">
    <property type="protein sequence ID" value="CCG06969.1"/>
    <property type="molecule type" value="Genomic_DNA"/>
</dbReference>
<accession>H6SN93</accession>
<gene>
    <name evidence="1" type="ORF">RSPPHO_00343</name>
</gene>
<organism evidence="1 2">
    <name type="scientific">Pararhodospirillum photometricum DSM 122</name>
    <dbReference type="NCBI Taxonomy" id="1150469"/>
    <lineage>
        <taxon>Bacteria</taxon>
        <taxon>Pseudomonadati</taxon>
        <taxon>Pseudomonadota</taxon>
        <taxon>Alphaproteobacteria</taxon>
        <taxon>Rhodospirillales</taxon>
        <taxon>Rhodospirillaceae</taxon>
        <taxon>Pararhodospirillum</taxon>
    </lineage>
</organism>
<dbReference type="AlphaFoldDB" id="H6SN93"/>
<name>H6SN93_PARPM</name>
<sequence>MDDAQAGVGPQGLGQQEAILVRQTDVDNGDIVRMMIKTLEKIPGSPHTLGLQAVKAQVLHDTVAYVRVILDHQDFNHDSCIPSGCPMGLASRSGKQTSTRVPCAG</sequence>
<dbReference type="HOGENOM" id="CLU_2234497_0_0_5"/>
<reference evidence="1 2" key="1">
    <citation type="submission" date="2012-02" db="EMBL/GenBank/DDBJ databases">
        <title>Shotgun genome sequence of Phaeospirillum photometricum DSM 122.</title>
        <authorList>
            <person name="Duquesne K."/>
            <person name="Sturgis J."/>
        </authorList>
    </citation>
    <scope>NUCLEOTIDE SEQUENCE [LARGE SCALE GENOMIC DNA]</scope>
    <source>
        <strain evidence="2">DSM122</strain>
    </source>
</reference>
<dbReference type="Proteomes" id="UP000033220">
    <property type="component" value="Chromosome DSM 122"/>
</dbReference>
<keyword evidence="2" id="KW-1185">Reference proteome</keyword>
<protein>
    <submittedName>
        <fullName evidence="1">Uncharacterized protein</fullName>
    </submittedName>
</protein>